<name>A0A7W9WMI7_9ACTN</name>
<keyword evidence="3" id="KW-1185">Reference proteome</keyword>
<evidence type="ECO:0000313" key="2">
    <source>
        <dbReference type="EMBL" id="MBB6081725.1"/>
    </source>
</evidence>
<feature type="region of interest" description="Disordered" evidence="1">
    <location>
        <begin position="14"/>
        <end position="49"/>
    </location>
</feature>
<dbReference type="RefSeq" id="WP_184567733.1">
    <property type="nucleotide sequence ID" value="NZ_BAAARS010000018.1"/>
</dbReference>
<evidence type="ECO:0000313" key="3">
    <source>
        <dbReference type="Proteomes" id="UP000591537"/>
    </source>
</evidence>
<comment type="caution">
    <text evidence="2">The sequence shown here is derived from an EMBL/GenBank/DDBJ whole genome shotgun (WGS) entry which is preliminary data.</text>
</comment>
<organism evidence="2 3">
    <name type="scientific">Streptomyces paradoxus</name>
    <dbReference type="NCBI Taxonomy" id="66375"/>
    <lineage>
        <taxon>Bacteria</taxon>
        <taxon>Bacillati</taxon>
        <taxon>Actinomycetota</taxon>
        <taxon>Actinomycetes</taxon>
        <taxon>Kitasatosporales</taxon>
        <taxon>Streptomycetaceae</taxon>
        <taxon>Streptomyces</taxon>
    </lineage>
</organism>
<reference evidence="2 3" key="1">
    <citation type="submission" date="2020-08" db="EMBL/GenBank/DDBJ databases">
        <title>Genomic Encyclopedia of Type Strains, Phase IV (KMG-IV): sequencing the most valuable type-strain genomes for metagenomic binning, comparative biology and taxonomic classification.</title>
        <authorList>
            <person name="Goeker M."/>
        </authorList>
    </citation>
    <scope>NUCLEOTIDE SEQUENCE [LARGE SCALE GENOMIC DNA]</scope>
    <source>
        <strain evidence="2 3">DSM 43350</strain>
    </source>
</reference>
<proteinExistence type="predicted"/>
<accession>A0A7W9WMI7</accession>
<feature type="compositionally biased region" description="Basic and acidic residues" evidence="1">
    <location>
        <begin position="39"/>
        <end position="49"/>
    </location>
</feature>
<dbReference type="AlphaFoldDB" id="A0A7W9WMI7"/>
<dbReference type="Proteomes" id="UP000591537">
    <property type="component" value="Unassembled WGS sequence"/>
</dbReference>
<evidence type="ECO:0000256" key="1">
    <source>
        <dbReference type="SAM" id="MobiDB-lite"/>
    </source>
</evidence>
<sequence length="49" mass="5456">MLQDPYAVMRALLRAEAARSAPKSPSRPDTRKPPQPLDGQRRGQGRDRG</sequence>
<dbReference type="EMBL" id="JACHGV010000021">
    <property type="protein sequence ID" value="MBB6081725.1"/>
    <property type="molecule type" value="Genomic_DNA"/>
</dbReference>
<protein>
    <submittedName>
        <fullName evidence="2">Uncharacterized protein</fullName>
    </submittedName>
</protein>
<gene>
    <name evidence="2" type="ORF">HNR57_007676</name>
</gene>